<organism evidence="2 3">
    <name type="scientific">Candidatus Manganitrophus noduliformans</name>
    <dbReference type="NCBI Taxonomy" id="2606439"/>
    <lineage>
        <taxon>Bacteria</taxon>
        <taxon>Pseudomonadati</taxon>
        <taxon>Nitrospirota</taxon>
        <taxon>Nitrospiria</taxon>
        <taxon>Candidatus Troglogloeales</taxon>
        <taxon>Candidatus Manganitrophaceae</taxon>
        <taxon>Candidatus Manganitrophus</taxon>
    </lineage>
</organism>
<dbReference type="EMBL" id="VTOW01000002">
    <property type="protein sequence ID" value="NKE71281.1"/>
    <property type="molecule type" value="Genomic_DNA"/>
</dbReference>
<gene>
    <name evidence="2" type="ORF">MNODULE_11085</name>
</gene>
<keyword evidence="1" id="KW-1133">Transmembrane helix</keyword>
<sequence length="184" mass="20441">MKLETYLQGASNKAAENRLLKSVVLIIGVAVVVNTVLLSRAMNAARTILIPPGINGKVEITGDRASEEYVKAFARYVTGLAGSYTPATARAQFEELLVLYSPEAYPEGKKIFYELADRIETAHVTHVYFIQKIAVGKSQIEVSGIRKQFIEATRIDETGMSYLIDYKILDGRFTLLGFSEKTER</sequence>
<dbReference type="RefSeq" id="WP_168059775.1">
    <property type="nucleotide sequence ID" value="NZ_VTOW01000002.1"/>
</dbReference>
<evidence type="ECO:0000256" key="1">
    <source>
        <dbReference type="SAM" id="Phobius"/>
    </source>
</evidence>
<comment type="caution">
    <text evidence="2">The sequence shown here is derived from an EMBL/GenBank/DDBJ whole genome shotgun (WGS) entry which is preliminary data.</text>
</comment>
<proteinExistence type="predicted"/>
<dbReference type="Proteomes" id="UP000534783">
    <property type="component" value="Unassembled WGS sequence"/>
</dbReference>
<keyword evidence="3" id="KW-1185">Reference proteome</keyword>
<feature type="transmembrane region" description="Helical" evidence="1">
    <location>
        <begin position="20"/>
        <end position="38"/>
    </location>
</feature>
<keyword evidence="1" id="KW-0472">Membrane</keyword>
<reference evidence="2 3" key="1">
    <citation type="journal article" date="2020" name="Nature">
        <title>Bacterial chemolithoautotrophy via manganese oxidation.</title>
        <authorList>
            <person name="Yu H."/>
            <person name="Leadbetter J.R."/>
        </authorList>
    </citation>
    <scope>NUCLEOTIDE SEQUENCE [LARGE SCALE GENOMIC DNA]</scope>
    <source>
        <strain evidence="2 3">Mn-1</strain>
    </source>
</reference>
<keyword evidence="1" id="KW-0812">Transmembrane</keyword>
<evidence type="ECO:0000313" key="2">
    <source>
        <dbReference type="EMBL" id="NKE71281.1"/>
    </source>
</evidence>
<dbReference type="InterPro" id="IPR007973">
    <property type="entry name" value="Pilus_assembly_TraE"/>
</dbReference>
<evidence type="ECO:0000313" key="3">
    <source>
        <dbReference type="Proteomes" id="UP000534783"/>
    </source>
</evidence>
<protein>
    <submittedName>
        <fullName evidence="2">Pilus assembly protein</fullName>
    </submittedName>
</protein>
<accession>A0A7X6DQ31</accession>
<dbReference type="AlphaFoldDB" id="A0A7X6DQ31"/>
<dbReference type="Pfam" id="PF05309">
    <property type="entry name" value="TraE"/>
    <property type="match status" value="1"/>
</dbReference>
<name>A0A7X6DQ31_9BACT</name>